<evidence type="ECO:0000256" key="11">
    <source>
        <dbReference type="ARBA" id="ARBA00022909"/>
    </source>
</evidence>
<gene>
    <name evidence="16" type="ORF">EDC46_1396</name>
</gene>
<evidence type="ECO:0000256" key="9">
    <source>
        <dbReference type="ARBA" id="ARBA00022723"/>
    </source>
</evidence>
<comment type="pathway">
    <text evidence="3 14">Cofactor biosynthesis; tetrahydrofolate biosynthesis; 7,8-dihydrofolate from 2-amino-4-hydroxy-6-hydroxymethyl-7,8-dihydropteridine diphosphate and 4-aminobenzoate: step 1/2.</text>
</comment>
<comment type="similarity">
    <text evidence="4 14">Belongs to the DHPS family.</text>
</comment>
<dbReference type="GO" id="GO:0004156">
    <property type="term" value="F:dihydropteroate synthase activity"/>
    <property type="evidence" value="ECO:0007669"/>
    <property type="project" value="UniProtKB-EC"/>
</dbReference>
<dbReference type="FunFam" id="3.20.20.20:FF:000004">
    <property type="entry name" value="Dihydropteroate synthase"/>
    <property type="match status" value="1"/>
</dbReference>
<dbReference type="GO" id="GO:0046872">
    <property type="term" value="F:metal ion binding"/>
    <property type="evidence" value="ECO:0007669"/>
    <property type="project" value="UniProtKB-KW"/>
</dbReference>
<dbReference type="Proteomes" id="UP000281691">
    <property type="component" value="Unassembled WGS sequence"/>
</dbReference>
<keyword evidence="11 14" id="KW-0289">Folate biosynthesis</keyword>
<dbReference type="PROSITE" id="PS00793">
    <property type="entry name" value="DHPS_2"/>
    <property type="match status" value="1"/>
</dbReference>
<evidence type="ECO:0000256" key="13">
    <source>
        <dbReference type="ARBA" id="ARBA00053449"/>
    </source>
</evidence>
<protein>
    <recommendedName>
        <fullName evidence="7 14">Dihydropteroate synthase</fullName>
        <shortName evidence="14">DHPS</shortName>
        <ecNumber evidence="6 14">2.5.1.15</ecNumber>
    </recommendedName>
    <alternativeName>
        <fullName evidence="12 14">Dihydropteroate pyrophosphorylase</fullName>
    </alternativeName>
</protein>
<evidence type="ECO:0000256" key="5">
    <source>
        <dbReference type="ARBA" id="ARBA00011738"/>
    </source>
</evidence>
<dbReference type="PROSITE" id="PS50972">
    <property type="entry name" value="PTERIN_BINDING"/>
    <property type="match status" value="1"/>
</dbReference>
<evidence type="ECO:0000256" key="1">
    <source>
        <dbReference type="ARBA" id="ARBA00000012"/>
    </source>
</evidence>
<dbReference type="NCBIfam" id="TIGR01496">
    <property type="entry name" value="DHPS"/>
    <property type="match status" value="1"/>
</dbReference>
<dbReference type="InterPro" id="IPR045031">
    <property type="entry name" value="DHP_synth-like"/>
</dbReference>
<dbReference type="Pfam" id="PF00809">
    <property type="entry name" value="Pterin_bind"/>
    <property type="match status" value="1"/>
</dbReference>
<dbReference type="GO" id="GO:0005829">
    <property type="term" value="C:cytosol"/>
    <property type="evidence" value="ECO:0007669"/>
    <property type="project" value="TreeGrafter"/>
</dbReference>
<proteinExistence type="inferred from homology"/>
<evidence type="ECO:0000256" key="8">
    <source>
        <dbReference type="ARBA" id="ARBA00022679"/>
    </source>
</evidence>
<dbReference type="RefSeq" id="WP_124211543.1">
    <property type="nucleotide sequence ID" value="NZ_CP016615.1"/>
</dbReference>
<dbReference type="UniPathway" id="UPA00077">
    <property type="reaction ID" value="UER00156"/>
</dbReference>
<evidence type="ECO:0000256" key="3">
    <source>
        <dbReference type="ARBA" id="ARBA00004763"/>
    </source>
</evidence>
<feature type="domain" description="Pterin-binding" evidence="15">
    <location>
        <begin position="20"/>
        <end position="272"/>
    </location>
</feature>
<comment type="caution">
    <text evidence="16">The sequence shown here is derived from an EMBL/GenBank/DDBJ whole genome shotgun (WGS) entry which is preliminary data.</text>
</comment>
<dbReference type="EMBL" id="RKQP01000004">
    <property type="protein sequence ID" value="RPE82725.1"/>
    <property type="molecule type" value="Genomic_DNA"/>
</dbReference>
<evidence type="ECO:0000256" key="10">
    <source>
        <dbReference type="ARBA" id="ARBA00022842"/>
    </source>
</evidence>
<evidence type="ECO:0000256" key="7">
    <source>
        <dbReference type="ARBA" id="ARBA00016919"/>
    </source>
</evidence>
<evidence type="ECO:0000256" key="14">
    <source>
        <dbReference type="RuleBase" id="RU361205"/>
    </source>
</evidence>
<dbReference type="InterPro" id="IPR011005">
    <property type="entry name" value="Dihydropteroate_synth-like_sf"/>
</dbReference>
<name>A0A3N4VMW3_9PAST</name>
<keyword evidence="17" id="KW-1185">Reference proteome</keyword>
<dbReference type="InterPro" id="IPR006390">
    <property type="entry name" value="DHP_synth_dom"/>
</dbReference>
<evidence type="ECO:0000256" key="4">
    <source>
        <dbReference type="ARBA" id="ARBA00009503"/>
    </source>
</evidence>
<dbReference type="InterPro" id="IPR000489">
    <property type="entry name" value="Pterin-binding_dom"/>
</dbReference>
<comment type="catalytic activity">
    <reaction evidence="1">
        <text>(7,8-dihydropterin-6-yl)methyl diphosphate + 4-aminobenzoate = 7,8-dihydropteroate + diphosphate</text>
        <dbReference type="Rhea" id="RHEA:19949"/>
        <dbReference type="ChEBI" id="CHEBI:17836"/>
        <dbReference type="ChEBI" id="CHEBI:17839"/>
        <dbReference type="ChEBI" id="CHEBI:33019"/>
        <dbReference type="ChEBI" id="CHEBI:72950"/>
        <dbReference type="EC" id="2.5.1.15"/>
    </reaction>
</comment>
<dbReference type="PROSITE" id="PS00792">
    <property type="entry name" value="DHPS_1"/>
    <property type="match status" value="1"/>
</dbReference>
<keyword evidence="8 14" id="KW-0808">Transferase</keyword>
<dbReference type="GO" id="GO:0046654">
    <property type="term" value="P:tetrahydrofolate biosynthetic process"/>
    <property type="evidence" value="ECO:0007669"/>
    <property type="project" value="UniProtKB-UniPathway"/>
</dbReference>
<organism evidence="16 17">
    <name type="scientific">Vespertiliibacter pulmonis</name>
    <dbReference type="NCBI Taxonomy" id="1443036"/>
    <lineage>
        <taxon>Bacteria</taxon>
        <taxon>Pseudomonadati</taxon>
        <taxon>Pseudomonadota</taxon>
        <taxon>Gammaproteobacteria</taxon>
        <taxon>Pasteurellales</taxon>
        <taxon>Pasteurellaceae</taxon>
        <taxon>Vespertiliibacter</taxon>
    </lineage>
</organism>
<evidence type="ECO:0000256" key="6">
    <source>
        <dbReference type="ARBA" id="ARBA00012458"/>
    </source>
</evidence>
<evidence type="ECO:0000256" key="12">
    <source>
        <dbReference type="ARBA" id="ARBA00030193"/>
    </source>
</evidence>
<evidence type="ECO:0000313" key="17">
    <source>
        <dbReference type="Proteomes" id="UP000281691"/>
    </source>
</evidence>
<comment type="function">
    <text evidence="13 14">Catalyzes the condensation of para-aminobenzoate (pABA) with 6-hydroxymethyl-7,8-dihydropterin diphosphate (DHPt-PP) to form 7,8-dihydropteroate (H2Pte), the immediate precursor of folate derivatives.</text>
</comment>
<dbReference type="EC" id="2.5.1.15" evidence="6 14"/>
<dbReference type="AlphaFoldDB" id="A0A3N4VMW3"/>
<keyword evidence="9 14" id="KW-0479">Metal-binding</keyword>
<accession>A0A3N4VMW3</accession>
<sequence length="288" mass="31618">MKIYYKNQLGSDRLLDLSTPKIMGILNFTPDSFSDSGKFFSLDKALYQVEKMLNEGADIIDIGGESTRPNAPIVSLQEELDRVVPLVEAVHKRFDCLISVDTSKAEVMKASANVGADMINDIRALQEPKALDTVALLNLPVCLMHMQGTPQTMQQNPEYEDIVEEVSNFLNQRIFACLTAGIPQSHIILDIGFGFGKTVQHNYQLLKHLNVFAESGYPVLAGLSRKSMIGAILDKPVEQRLIGSVTGALIALQNGAKIVRVHDVAETADALKIWQATVNADSPNSTFF</sequence>
<dbReference type="OrthoDB" id="9811744at2"/>
<dbReference type="PANTHER" id="PTHR20941:SF1">
    <property type="entry name" value="FOLIC ACID SYNTHESIS PROTEIN FOL1"/>
    <property type="match status" value="1"/>
</dbReference>
<dbReference type="GO" id="GO:0046656">
    <property type="term" value="P:folic acid biosynthetic process"/>
    <property type="evidence" value="ECO:0007669"/>
    <property type="project" value="UniProtKB-KW"/>
</dbReference>
<comment type="cofactor">
    <cofactor evidence="2 14">
        <name>Mg(2+)</name>
        <dbReference type="ChEBI" id="CHEBI:18420"/>
    </cofactor>
</comment>
<evidence type="ECO:0000313" key="16">
    <source>
        <dbReference type="EMBL" id="RPE82725.1"/>
    </source>
</evidence>
<evidence type="ECO:0000259" key="15">
    <source>
        <dbReference type="PROSITE" id="PS50972"/>
    </source>
</evidence>
<dbReference type="PANTHER" id="PTHR20941">
    <property type="entry name" value="FOLATE SYNTHESIS PROTEINS"/>
    <property type="match status" value="1"/>
</dbReference>
<comment type="subunit">
    <text evidence="5">Homodimer.</text>
</comment>
<reference evidence="16 17" key="1">
    <citation type="submission" date="2018-11" db="EMBL/GenBank/DDBJ databases">
        <title>Genomic Encyclopedia of Type Strains, Phase IV (KMG-IV): sequencing the most valuable type-strain genomes for metagenomic binning, comparative biology and taxonomic classification.</title>
        <authorList>
            <person name="Goeker M."/>
        </authorList>
    </citation>
    <scope>NUCLEOTIDE SEQUENCE [LARGE SCALE GENOMIC DNA]</scope>
    <source>
        <strain evidence="16 17">DSM 27238</strain>
    </source>
</reference>
<evidence type="ECO:0000256" key="2">
    <source>
        <dbReference type="ARBA" id="ARBA00001946"/>
    </source>
</evidence>
<keyword evidence="10 14" id="KW-0460">Magnesium</keyword>
<dbReference type="SUPFAM" id="SSF51717">
    <property type="entry name" value="Dihydropteroate synthetase-like"/>
    <property type="match status" value="1"/>
</dbReference>
<dbReference type="CDD" id="cd00739">
    <property type="entry name" value="DHPS"/>
    <property type="match status" value="1"/>
</dbReference>
<dbReference type="Gene3D" id="3.20.20.20">
    <property type="entry name" value="Dihydropteroate synthase-like"/>
    <property type="match status" value="1"/>
</dbReference>